<accession>A0A2P2GL53</accession>
<comment type="caution">
    <text evidence="14">The sequence shown here is derived from an EMBL/GenBank/DDBJ whole genome shotgun (WGS) entry which is preliminary data.</text>
</comment>
<dbReference type="PANTHER" id="PTHR48267:SF1">
    <property type="entry name" value="BILIRUBIN OXIDASE"/>
    <property type="match status" value="1"/>
</dbReference>
<evidence type="ECO:0000256" key="7">
    <source>
        <dbReference type="ARBA" id="ARBA00042896"/>
    </source>
</evidence>
<evidence type="ECO:0000313" key="15">
    <source>
        <dbReference type="Proteomes" id="UP000265325"/>
    </source>
</evidence>
<dbReference type="InterPro" id="IPR008972">
    <property type="entry name" value="Cupredoxin"/>
</dbReference>
<dbReference type="GO" id="GO:0016491">
    <property type="term" value="F:oxidoreductase activity"/>
    <property type="evidence" value="ECO:0007669"/>
    <property type="project" value="UniProtKB-KW"/>
</dbReference>
<reference evidence="14 15" key="1">
    <citation type="submission" date="2015-05" db="EMBL/GenBank/DDBJ databases">
        <title>Draft Genome assembly of Streptomyces showdoensis.</title>
        <authorList>
            <person name="Thapa K.K."/>
            <person name="Metsa-Ketela M."/>
        </authorList>
    </citation>
    <scope>NUCLEOTIDE SEQUENCE [LARGE SCALE GENOMIC DNA]</scope>
    <source>
        <strain evidence="14 15">ATCC 15227</strain>
    </source>
</reference>
<dbReference type="InterPro" id="IPR011707">
    <property type="entry name" value="Cu-oxidase-like_N"/>
</dbReference>
<dbReference type="InterPro" id="IPR045087">
    <property type="entry name" value="Cu-oxidase_fam"/>
</dbReference>
<dbReference type="GO" id="GO:0005507">
    <property type="term" value="F:copper ion binding"/>
    <property type="evidence" value="ECO:0007669"/>
    <property type="project" value="InterPro"/>
</dbReference>
<organism evidence="14 15">
    <name type="scientific">Streptomyces showdoensis</name>
    <dbReference type="NCBI Taxonomy" id="68268"/>
    <lineage>
        <taxon>Bacteria</taxon>
        <taxon>Bacillati</taxon>
        <taxon>Actinomycetota</taxon>
        <taxon>Actinomycetes</taxon>
        <taxon>Kitasatosporales</taxon>
        <taxon>Streptomycetaceae</taxon>
        <taxon>Streptomyces</taxon>
    </lineage>
</organism>
<dbReference type="InterPro" id="IPR002355">
    <property type="entry name" value="Cu_oxidase_Cu_BS"/>
</dbReference>
<evidence type="ECO:0000256" key="3">
    <source>
        <dbReference type="ARBA" id="ARBA00022723"/>
    </source>
</evidence>
<evidence type="ECO:0000256" key="8">
    <source>
        <dbReference type="ARBA" id="ARBA00043090"/>
    </source>
</evidence>
<dbReference type="PANTHER" id="PTHR48267">
    <property type="entry name" value="CUPREDOXIN SUPERFAMILY PROTEIN"/>
    <property type="match status" value="1"/>
</dbReference>
<dbReference type="PROSITE" id="PS51318">
    <property type="entry name" value="TAT"/>
    <property type="match status" value="1"/>
</dbReference>
<comment type="catalytic activity">
    <reaction evidence="9">
        <text>4 Cu(+) + O2 + 4 H(+) = 4 Cu(2+) + 2 H2O</text>
        <dbReference type="Rhea" id="RHEA:30083"/>
        <dbReference type="ChEBI" id="CHEBI:15377"/>
        <dbReference type="ChEBI" id="CHEBI:15378"/>
        <dbReference type="ChEBI" id="CHEBI:15379"/>
        <dbReference type="ChEBI" id="CHEBI:29036"/>
        <dbReference type="ChEBI" id="CHEBI:49552"/>
        <dbReference type="EC" id="1.16.3.4"/>
    </reaction>
    <physiologicalReaction direction="left-to-right" evidence="9">
        <dbReference type="Rhea" id="RHEA:30084"/>
    </physiologicalReaction>
</comment>
<protein>
    <recommendedName>
        <fullName evidence="6">Multicopper oxidase CueO</fullName>
        <ecNumber evidence="5">1.16.3.4</ecNumber>
    </recommendedName>
    <alternativeName>
        <fullName evidence="7">Copper efflux oxidase</fullName>
    </alternativeName>
    <alternativeName>
        <fullName evidence="8">Cuprous oxidase</fullName>
    </alternativeName>
</protein>
<feature type="domain" description="Plastocyanin-like" evidence="11">
    <location>
        <begin position="239"/>
        <end position="300"/>
    </location>
</feature>
<sequence length="485" mass="53048">MISRRNMLKAGVATGAVGAAGLLIPATGGSAQASDLDPVNIPKFTQRMPLAPTLAPYSSTGTAEYYAMTMKEADVEIIPGRLTRVRTFNGSFPGPVIRAKSGVRAVVQQTNNLSVATSVHLHGAHVPEDSDGGPMDLIAPGGGTKTYTYPNQQPHANLWFHDHAHHQESENVFLGLSGTYLLTDDVEQGNVLPKGAYDIPIQLRDARFNDQGQLVYAMDDFLNRNVILANGKAWPYFEVARKLYRFRIFNTANMRYFNLSLTGNQPFTLIGTDGGLLPRPQEVTSVMLSPGERVDIMIDFYEYPLGTTLELKNAPDAMPGGPADAITKVLQFRVTGTGKEFGTIPYDLRTLPALPPATVNRSITLSMDENGMASDLGYINGLVYDMNRVDTQIAYGSTEIWTVTNANKIIPHNFHIHLVQFRVLERNGVPVTSGPEVGLKDTVNLNPGETVKIQATFTGYRGTYLYHCHIFDHAAMGMMATMKIV</sequence>
<dbReference type="EMBL" id="LAQS01000029">
    <property type="protein sequence ID" value="KKZ72238.1"/>
    <property type="molecule type" value="Genomic_DNA"/>
</dbReference>
<keyword evidence="4" id="KW-0560">Oxidoreductase</keyword>
<dbReference type="InterPro" id="IPR011706">
    <property type="entry name" value="Cu-oxidase_C"/>
</dbReference>
<dbReference type="CDD" id="cd13890">
    <property type="entry name" value="CuRO_3_CueO_FtsP"/>
    <property type="match status" value="1"/>
</dbReference>
<evidence type="ECO:0000256" key="5">
    <source>
        <dbReference type="ARBA" id="ARBA00038978"/>
    </source>
</evidence>
<dbReference type="AlphaFoldDB" id="A0A2P2GL53"/>
<dbReference type="EC" id="1.16.3.4" evidence="5"/>
<evidence type="ECO:0000256" key="9">
    <source>
        <dbReference type="ARBA" id="ARBA00048092"/>
    </source>
</evidence>
<evidence type="ECO:0000259" key="11">
    <source>
        <dbReference type="Pfam" id="PF00394"/>
    </source>
</evidence>
<evidence type="ECO:0000256" key="10">
    <source>
        <dbReference type="SAM" id="SignalP"/>
    </source>
</evidence>
<keyword evidence="3" id="KW-0479">Metal-binding</keyword>
<feature type="domain" description="Plastocyanin-like" evidence="12">
    <location>
        <begin position="365"/>
        <end position="483"/>
    </location>
</feature>
<dbReference type="InterPro" id="IPR001117">
    <property type="entry name" value="Cu-oxidase_2nd"/>
</dbReference>
<evidence type="ECO:0000313" key="14">
    <source>
        <dbReference type="EMBL" id="KKZ72238.1"/>
    </source>
</evidence>
<dbReference type="InterPro" id="IPR006311">
    <property type="entry name" value="TAT_signal"/>
</dbReference>
<dbReference type="PROSITE" id="PS00080">
    <property type="entry name" value="MULTICOPPER_OXIDASE2"/>
    <property type="match status" value="1"/>
</dbReference>
<proteinExistence type="inferred from homology"/>
<evidence type="ECO:0000256" key="6">
    <source>
        <dbReference type="ARBA" id="ARBA00041027"/>
    </source>
</evidence>
<feature type="chain" id="PRO_5015199735" description="Multicopper oxidase CueO" evidence="10">
    <location>
        <begin position="34"/>
        <end position="485"/>
    </location>
</feature>
<dbReference type="Proteomes" id="UP000265325">
    <property type="component" value="Unassembled WGS sequence"/>
</dbReference>
<dbReference type="Pfam" id="PF07731">
    <property type="entry name" value="Cu-oxidase_2"/>
    <property type="match status" value="1"/>
</dbReference>
<keyword evidence="10" id="KW-0732">Signal</keyword>
<comment type="subunit">
    <text evidence="2">Monomer.</text>
</comment>
<feature type="signal peptide" evidence="10">
    <location>
        <begin position="1"/>
        <end position="33"/>
    </location>
</feature>
<dbReference type="Pfam" id="PF07732">
    <property type="entry name" value="Cu-oxidase_3"/>
    <property type="match status" value="1"/>
</dbReference>
<dbReference type="RefSeq" id="WP_046909193.1">
    <property type="nucleotide sequence ID" value="NZ_BAAAXG010000026.1"/>
</dbReference>
<name>A0A2P2GL53_STREW</name>
<dbReference type="Gene3D" id="2.60.40.420">
    <property type="entry name" value="Cupredoxins - blue copper proteins"/>
    <property type="match status" value="3"/>
</dbReference>
<dbReference type="SUPFAM" id="SSF49503">
    <property type="entry name" value="Cupredoxins"/>
    <property type="match status" value="3"/>
</dbReference>
<evidence type="ECO:0000259" key="13">
    <source>
        <dbReference type="Pfam" id="PF07732"/>
    </source>
</evidence>
<keyword evidence="15" id="KW-1185">Reference proteome</keyword>
<gene>
    <name evidence="14" type="ORF">VO63_19340</name>
</gene>
<dbReference type="PROSITE" id="PS00079">
    <property type="entry name" value="MULTICOPPER_OXIDASE1"/>
    <property type="match status" value="1"/>
</dbReference>
<dbReference type="OrthoDB" id="345021at2"/>
<feature type="domain" description="Plastocyanin-like" evidence="13">
    <location>
        <begin position="72"/>
        <end position="181"/>
    </location>
</feature>
<dbReference type="Pfam" id="PF00394">
    <property type="entry name" value="Cu-oxidase"/>
    <property type="match status" value="1"/>
</dbReference>
<evidence type="ECO:0000256" key="2">
    <source>
        <dbReference type="ARBA" id="ARBA00011245"/>
    </source>
</evidence>
<evidence type="ECO:0000259" key="12">
    <source>
        <dbReference type="Pfam" id="PF07731"/>
    </source>
</evidence>
<evidence type="ECO:0000256" key="1">
    <source>
        <dbReference type="ARBA" id="ARBA00010609"/>
    </source>
</evidence>
<dbReference type="InterPro" id="IPR033138">
    <property type="entry name" value="Cu_oxidase_CS"/>
</dbReference>
<evidence type="ECO:0000256" key="4">
    <source>
        <dbReference type="ARBA" id="ARBA00023002"/>
    </source>
</evidence>
<comment type="similarity">
    <text evidence="1">Belongs to the multicopper oxidase family.</text>
</comment>